<keyword evidence="2" id="KW-1185">Reference proteome</keyword>
<dbReference type="EMBL" id="CM044707">
    <property type="protein sequence ID" value="KAI5652733.1"/>
    <property type="molecule type" value="Genomic_DNA"/>
</dbReference>
<name>A0ACC0A007_CATRO</name>
<evidence type="ECO:0000313" key="2">
    <source>
        <dbReference type="Proteomes" id="UP001060085"/>
    </source>
</evidence>
<organism evidence="1 2">
    <name type="scientific">Catharanthus roseus</name>
    <name type="common">Madagascar periwinkle</name>
    <name type="synonym">Vinca rosea</name>
    <dbReference type="NCBI Taxonomy" id="4058"/>
    <lineage>
        <taxon>Eukaryota</taxon>
        <taxon>Viridiplantae</taxon>
        <taxon>Streptophyta</taxon>
        <taxon>Embryophyta</taxon>
        <taxon>Tracheophyta</taxon>
        <taxon>Spermatophyta</taxon>
        <taxon>Magnoliopsida</taxon>
        <taxon>eudicotyledons</taxon>
        <taxon>Gunneridae</taxon>
        <taxon>Pentapetalae</taxon>
        <taxon>asterids</taxon>
        <taxon>lamiids</taxon>
        <taxon>Gentianales</taxon>
        <taxon>Apocynaceae</taxon>
        <taxon>Rauvolfioideae</taxon>
        <taxon>Vinceae</taxon>
        <taxon>Catharanthinae</taxon>
        <taxon>Catharanthus</taxon>
    </lineage>
</organism>
<evidence type="ECO:0000313" key="1">
    <source>
        <dbReference type="EMBL" id="KAI5652733.1"/>
    </source>
</evidence>
<comment type="caution">
    <text evidence="1">The sequence shown here is derived from an EMBL/GenBank/DDBJ whole genome shotgun (WGS) entry which is preliminary data.</text>
</comment>
<sequence length="171" mass="20094">MGDEISQKEGRGFCNRVPKMTQTLPKMGLPYSLVLTFIMEALEVNRNGEKVDEPTTYFEKKNLSGIKWQREKVGKDMGTWVKVRDENREKNWEQDQGDNEEEGECQHDEEEVGYGNRIAMLEREMKNERKDCQKQRRRIRNFGEYMHAEFSKFEVVEESDGEVQQSGDDGE</sequence>
<accession>A0ACC0A007</accession>
<proteinExistence type="predicted"/>
<dbReference type="Proteomes" id="UP001060085">
    <property type="component" value="Linkage Group LG07"/>
</dbReference>
<protein>
    <submittedName>
        <fullName evidence="1">Uncharacterized protein</fullName>
    </submittedName>
</protein>
<reference evidence="2" key="1">
    <citation type="journal article" date="2023" name="Nat. Plants">
        <title>Single-cell RNA sequencing provides a high-resolution roadmap for understanding the multicellular compartmentation of specialized metabolism.</title>
        <authorList>
            <person name="Sun S."/>
            <person name="Shen X."/>
            <person name="Li Y."/>
            <person name="Li Y."/>
            <person name="Wang S."/>
            <person name="Li R."/>
            <person name="Zhang H."/>
            <person name="Shen G."/>
            <person name="Guo B."/>
            <person name="Wei J."/>
            <person name="Xu J."/>
            <person name="St-Pierre B."/>
            <person name="Chen S."/>
            <person name="Sun C."/>
        </authorList>
    </citation>
    <scope>NUCLEOTIDE SEQUENCE [LARGE SCALE GENOMIC DNA]</scope>
</reference>
<gene>
    <name evidence="1" type="ORF">M9H77_29920</name>
</gene>